<proteinExistence type="predicted"/>
<feature type="domain" description="CCHC-type" evidence="3">
    <location>
        <begin position="285"/>
        <end position="300"/>
    </location>
</feature>
<dbReference type="CDD" id="cd09272">
    <property type="entry name" value="RNase_HI_RT_Ty1"/>
    <property type="match status" value="1"/>
</dbReference>
<dbReference type="GO" id="GO:0003676">
    <property type="term" value="F:nucleic acid binding"/>
    <property type="evidence" value="ECO:0007669"/>
    <property type="project" value="InterPro"/>
</dbReference>
<dbReference type="Pfam" id="PF14223">
    <property type="entry name" value="Retrotran_gag_2"/>
    <property type="match status" value="1"/>
</dbReference>
<dbReference type="AlphaFoldDB" id="A0A2N9IYE7"/>
<dbReference type="Gene3D" id="4.10.60.10">
    <property type="entry name" value="Zinc finger, CCHC-type"/>
    <property type="match status" value="1"/>
</dbReference>
<dbReference type="InterPro" id="IPR013103">
    <property type="entry name" value="RVT_2"/>
</dbReference>
<protein>
    <recommendedName>
        <fullName evidence="3">CCHC-type domain-containing protein</fullName>
    </recommendedName>
</protein>
<sequence length="859" mass="98562">MLEGQSTHRPPLFIGSDYGYWKNRMIMYIKGQDYHVWRIIANGPHIPTKTVEGATLAKLESEWNEADVRLIELNCKAMSTLYCALDPIEYNRVSGCDSAKEIWDKLEVTYEGTNQVKESKMNMLVHEYELFVMKKDENISEMSTRFTNIVNSLKALGKIYTNQENVRKILRSLPKRWEAKMTAISEARDLKVLTLEELFGSLMTYELEMNSKVEEEEVKPKKNFALKSSHHDHDNSEEERDEEEEIALMTRNFKKFLKKKKGFGRRFPKKGENKGESSKTETPTCYKCKKQGHYKNECPQVNKEKMKYKKKALKVTWDDSDESDSDNNSSDNEVANLCLLGYINESNISEDEHASFCPLAFNDDESATEDLCLMAHGDEVCLISKSTKDKWFLDSGCSRHMTGDKNKFTSLTLKDGGNVKFGDNSKGKIIGIDNLGKFDAKSDEGIFLGYSTNSKAYRVFNKRTMVVDESMHVVFDETNPFHIKNNCDDEPISLENKASSSNQVDLSEKVKDQVDEPKDEEKALPPTNNEELPKSWNVVHSHPKELIIGEVERGVSTRSKLKNICNNMAFLSQIEPKNINEAIEDESWILAMQEELNQFERNKVWTLAPRPKDHSVIGTKWVFRNKKDEEGIIVRNKARLVAQGYNQEEAYGTPMSPSTKLDKDEKGKPVDVKLYRVKRIFRYLLGTIDLGLWYPKSNSFDLISYTDADFAGCKIDRKSTSGTCHFLGHSLVSWFSKKQNSVALSTAEAEYVAAGSCCAQSLYIKQQLEDFKILFDHIPIRCDNTSAISLSKNPIQHSRTKHIEIRYHFIRDHVQKGDIELEFVSTDSQWADILTKPLIEERFCTIRREIGMARYVDIK</sequence>
<dbReference type="PANTHER" id="PTHR34676:SF8">
    <property type="entry name" value="TRANSMEMBRANE PROTEIN"/>
    <property type="match status" value="1"/>
</dbReference>
<dbReference type="PANTHER" id="PTHR34676">
    <property type="entry name" value="DUF4219 DOMAIN-CONTAINING PROTEIN-RELATED"/>
    <property type="match status" value="1"/>
</dbReference>
<feature type="region of interest" description="Disordered" evidence="2">
    <location>
        <begin position="219"/>
        <end position="243"/>
    </location>
</feature>
<dbReference type="EMBL" id="OIVN01006270">
    <property type="protein sequence ID" value="SPD29375.1"/>
    <property type="molecule type" value="Genomic_DNA"/>
</dbReference>
<name>A0A2N9IYE7_FAGSY</name>
<accession>A0A2N9IYE7</accession>
<dbReference type="PROSITE" id="PS50158">
    <property type="entry name" value="ZF_CCHC"/>
    <property type="match status" value="1"/>
</dbReference>
<evidence type="ECO:0000259" key="3">
    <source>
        <dbReference type="PROSITE" id="PS50158"/>
    </source>
</evidence>
<dbReference type="SMART" id="SM00343">
    <property type="entry name" value="ZnF_C2HC"/>
    <property type="match status" value="1"/>
</dbReference>
<dbReference type="InterPro" id="IPR001878">
    <property type="entry name" value="Znf_CCHC"/>
</dbReference>
<dbReference type="SUPFAM" id="SSF57756">
    <property type="entry name" value="Retrovirus zinc finger-like domains"/>
    <property type="match status" value="1"/>
</dbReference>
<feature type="region of interest" description="Disordered" evidence="2">
    <location>
        <begin position="497"/>
        <end position="534"/>
    </location>
</feature>
<dbReference type="Pfam" id="PF25597">
    <property type="entry name" value="SH3_retrovirus"/>
    <property type="match status" value="1"/>
</dbReference>
<dbReference type="InterPro" id="IPR036875">
    <property type="entry name" value="Znf_CCHC_sf"/>
</dbReference>
<keyword evidence="1" id="KW-0862">Zinc</keyword>
<gene>
    <name evidence="4" type="ORF">FSB_LOCUS57257</name>
</gene>
<dbReference type="Pfam" id="PF07727">
    <property type="entry name" value="RVT_2"/>
    <property type="match status" value="1"/>
</dbReference>
<evidence type="ECO:0000256" key="2">
    <source>
        <dbReference type="SAM" id="MobiDB-lite"/>
    </source>
</evidence>
<dbReference type="InterPro" id="IPR057670">
    <property type="entry name" value="SH3_retrovirus"/>
</dbReference>
<keyword evidence="1" id="KW-0863">Zinc-finger</keyword>
<evidence type="ECO:0000256" key="1">
    <source>
        <dbReference type="PROSITE-ProRule" id="PRU00047"/>
    </source>
</evidence>
<organism evidence="4">
    <name type="scientific">Fagus sylvatica</name>
    <name type="common">Beechnut</name>
    <dbReference type="NCBI Taxonomy" id="28930"/>
    <lineage>
        <taxon>Eukaryota</taxon>
        <taxon>Viridiplantae</taxon>
        <taxon>Streptophyta</taxon>
        <taxon>Embryophyta</taxon>
        <taxon>Tracheophyta</taxon>
        <taxon>Spermatophyta</taxon>
        <taxon>Magnoliopsida</taxon>
        <taxon>eudicotyledons</taxon>
        <taxon>Gunneridae</taxon>
        <taxon>Pentapetalae</taxon>
        <taxon>rosids</taxon>
        <taxon>fabids</taxon>
        <taxon>Fagales</taxon>
        <taxon>Fagaceae</taxon>
        <taxon>Fagus</taxon>
    </lineage>
</organism>
<keyword evidence="1" id="KW-0479">Metal-binding</keyword>
<feature type="compositionally biased region" description="Basic and acidic residues" evidence="2">
    <location>
        <begin position="506"/>
        <end position="523"/>
    </location>
</feature>
<evidence type="ECO:0000313" key="4">
    <source>
        <dbReference type="EMBL" id="SPD29375.1"/>
    </source>
</evidence>
<reference evidence="4" key="1">
    <citation type="submission" date="2018-02" db="EMBL/GenBank/DDBJ databases">
        <authorList>
            <person name="Cohen D.B."/>
            <person name="Kent A.D."/>
        </authorList>
    </citation>
    <scope>NUCLEOTIDE SEQUENCE</scope>
</reference>
<dbReference type="GO" id="GO:0008270">
    <property type="term" value="F:zinc ion binding"/>
    <property type="evidence" value="ECO:0007669"/>
    <property type="project" value="UniProtKB-KW"/>
</dbReference>
<dbReference type="Pfam" id="PF00098">
    <property type="entry name" value="zf-CCHC"/>
    <property type="match status" value="1"/>
</dbReference>